<dbReference type="Gene3D" id="2.30.110.10">
    <property type="entry name" value="Electron Transport, Fmn-binding Protein, Chain A"/>
    <property type="match status" value="1"/>
</dbReference>
<dbReference type="Proteomes" id="UP000440096">
    <property type="component" value="Unassembled WGS sequence"/>
</dbReference>
<proteinExistence type="inferred from homology"/>
<dbReference type="Pfam" id="PF04075">
    <property type="entry name" value="F420H2_quin_red"/>
    <property type="match status" value="1"/>
</dbReference>
<dbReference type="PANTHER" id="PTHR39428:SF1">
    <property type="entry name" value="F420H(2)-DEPENDENT QUINONE REDUCTASE RV1261C"/>
    <property type="match status" value="1"/>
</dbReference>
<accession>A0A6N7Z2K8</accession>
<reference evidence="3 4" key="1">
    <citation type="submission" date="2019-11" db="EMBL/GenBank/DDBJ databases">
        <title>Draft genome of Amycolatopsis RM579.</title>
        <authorList>
            <person name="Duangmal K."/>
            <person name="Mingma R."/>
        </authorList>
    </citation>
    <scope>NUCLEOTIDE SEQUENCE [LARGE SCALE GENOMIC DNA]</scope>
    <source>
        <strain evidence="3 4">RM579</strain>
    </source>
</reference>
<organism evidence="3 4">
    <name type="scientific">Amycolatopsis pithecellobii</name>
    <dbReference type="NCBI Taxonomy" id="664692"/>
    <lineage>
        <taxon>Bacteria</taxon>
        <taxon>Bacillati</taxon>
        <taxon>Actinomycetota</taxon>
        <taxon>Actinomycetes</taxon>
        <taxon>Pseudonocardiales</taxon>
        <taxon>Pseudonocardiaceae</taxon>
        <taxon>Amycolatopsis</taxon>
    </lineage>
</organism>
<gene>
    <name evidence="3" type="ORF">GKO32_03000</name>
</gene>
<dbReference type="GO" id="GO:0005886">
    <property type="term" value="C:plasma membrane"/>
    <property type="evidence" value="ECO:0007669"/>
    <property type="project" value="TreeGrafter"/>
</dbReference>
<comment type="caution">
    <text evidence="3">The sequence shown here is derived from an EMBL/GenBank/DDBJ whole genome shotgun (WGS) entry which is preliminary data.</text>
</comment>
<dbReference type="GO" id="GO:0016491">
    <property type="term" value="F:oxidoreductase activity"/>
    <property type="evidence" value="ECO:0007669"/>
    <property type="project" value="InterPro"/>
</dbReference>
<dbReference type="PANTHER" id="PTHR39428">
    <property type="entry name" value="F420H(2)-DEPENDENT QUINONE REDUCTASE RV1261C"/>
    <property type="match status" value="1"/>
</dbReference>
<comment type="similarity">
    <text evidence="1">Belongs to the F420H(2)-dependent quinone reductase family.</text>
</comment>
<dbReference type="GO" id="GO:0070967">
    <property type="term" value="F:coenzyme F420 binding"/>
    <property type="evidence" value="ECO:0007669"/>
    <property type="project" value="TreeGrafter"/>
</dbReference>
<protein>
    <submittedName>
        <fullName evidence="3">Nitroreductase family deazaflavin-dependent oxidoreductase</fullName>
    </submittedName>
</protein>
<keyword evidence="4" id="KW-1185">Reference proteome</keyword>
<dbReference type="InterPro" id="IPR012349">
    <property type="entry name" value="Split_barrel_FMN-bd"/>
</dbReference>
<dbReference type="NCBIfam" id="TIGR00026">
    <property type="entry name" value="hi_GC_TIGR00026"/>
    <property type="match status" value="1"/>
</dbReference>
<evidence type="ECO:0000256" key="2">
    <source>
        <dbReference type="ARBA" id="ARBA00049106"/>
    </source>
</evidence>
<evidence type="ECO:0000313" key="3">
    <source>
        <dbReference type="EMBL" id="MTD52946.1"/>
    </source>
</evidence>
<dbReference type="InterPro" id="IPR004378">
    <property type="entry name" value="F420H2_quin_Rdtase"/>
</dbReference>
<sequence>MPNLNEQVIDDFRANQGRVGGPYEGARIMLVHHVGAKTGARRVTPMSYFPQEDGSMVVVASNRGASTNPAWYVNLMARPRTDVEVGAETFSVVVEEITGTERDAVWADVVAVIPAVLDYQKKTNRTIPLLRLTRVD</sequence>
<evidence type="ECO:0000256" key="1">
    <source>
        <dbReference type="ARBA" id="ARBA00008710"/>
    </source>
</evidence>
<dbReference type="AlphaFoldDB" id="A0A6N7Z2K8"/>
<dbReference type="EMBL" id="WMBA01000003">
    <property type="protein sequence ID" value="MTD52946.1"/>
    <property type="molecule type" value="Genomic_DNA"/>
</dbReference>
<evidence type="ECO:0000313" key="4">
    <source>
        <dbReference type="Proteomes" id="UP000440096"/>
    </source>
</evidence>
<name>A0A6N7Z2K8_9PSEU</name>
<comment type="catalytic activity">
    <reaction evidence="2">
        <text>oxidized coenzyme F420-(gamma-L-Glu)(n) + a quinol + H(+) = reduced coenzyme F420-(gamma-L-Glu)(n) + a quinone</text>
        <dbReference type="Rhea" id="RHEA:39663"/>
        <dbReference type="Rhea" id="RHEA-COMP:12939"/>
        <dbReference type="Rhea" id="RHEA-COMP:14378"/>
        <dbReference type="ChEBI" id="CHEBI:15378"/>
        <dbReference type="ChEBI" id="CHEBI:24646"/>
        <dbReference type="ChEBI" id="CHEBI:132124"/>
        <dbReference type="ChEBI" id="CHEBI:133980"/>
        <dbReference type="ChEBI" id="CHEBI:139511"/>
    </reaction>
</comment>